<dbReference type="AlphaFoldDB" id="A0A511YK97"/>
<evidence type="ECO:0000313" key="2">
    <source>
        <dbReference type="Proteomes" id="UP000321863"/>
    </source>
</evidence>
<organism evidence="1 2">
    <name type="scientific">Chryseobacterium hagamense</name>
    <dbReference type="NCBI Taxonomy" id="395935"/>
    <lineage>
        <taxon>Bacteria</taxon>
        <taxon>Pseudomonadati</taxon>
        <taxon>Bacteroidota</taxon>
        <taxon>Flavobacteriia</taxon>
        <taxon>Flavobacteriales</taxon>
        <taxon>Weeksellaceae</taxon>
        <taxon>Chryseobacterium group</taxon>
        <taxon>Chryseobacterium</taxon>
    </lineage>
</organism>
<comment type="caution">
    <text evidence="1">The sequence shown here is derived from an EMBL/GenBank/DDBJ whole genome shotgun (WGS) entry which is preliminary data.</text>
</comment>
<sequence length="55" mass="5742">MGSGGDAGLNGLDDPCQKIITENLKAKALLNQTVIANQNTAMKAGISTSTIELYF</sequence>
<reference evidence="1 2" key="1">
    <citation type="submission" date="2019-07" db="EMBL/GenBank/DDBJ databases">
        <title>Whole genome shotgun sequence of Chryseobacterium hagamense NBRC 105253.</title>
        <authorList>
            <person name="Hosoyama A."/>
            <person name="Uohara A."/>
            <person name="Ohji S."/>
            <person name="Ichikawa N."/>
        </authorList>
    </citation>
    <scope>NUCLEOTIDE SEQUENCE [LARGE SCALE GENOMIC DNA]</scope>
    <source>
        <strain evidence="1 2">NBRC 105253</strain>
    </source>
</reference>
<name>A0A511YK97_9FLAO</name>
<dbReference type="EMBL" id="BJYJ01000004">
    <property type="protein sequence ID" value="GEN75625.1"/>
    <property type="molecule type" value="Genomic_DNA"/>
</dbReference>
<gene>
    <name evidence="1" type="ORF">CHA01nite_13650</name>
</gene>
<proteinExistence type="predicted"/>
<keyword evidence="2" id="KW-1185">Reference proteome</keyword>
<evidence type="ECO:0000313" key="1">
    <source>
        <dbReference type="EMBL" id="GEN75625.1"/>
    </source>
</evidence>
<dbReference type="Proteomes" id="UP000321863">
    <property type="component" value="Unassembled WGS sequence"/>
</dbReference>
<protein>
    <submittedName>
        <fullName evidence="1">Uncharacterized protein</fullName>
    </submittedName>
</protein>
<accession>A0A511YK97</accession>